<keyword evidence="1" id="KW-1133">Transmembrane helix</keyword>
<organism evidence="2 3">
    <name type="scientific">Angiostrongylus cantonensis</name>
    <name type="common">Rat lungworm</name>
    <dbReference type="NCBI Taxonomy" id="6313"/>
    <lineage>
        <taxon>Eukaryota</taxon>
        <taxon>Metazoa</taxon>
        <taxon>Ecdysozoa</taxon>
        <taxon>Nematoda</taxon>
        <taxon>Chromadorea</taxon>
        <taxon>Rhabditida</taxon>
        <taxon>Rhabditina</taxon>
        <taxon>Rhabditomorpha</taxon>
        <taxon>Strongyloidea</taxon>
        <taxon>Metastrongylidae</taxon>
        <taxon>Angiostrongylus</taxon>
    </lineage>
</organism>
<accession>A0A0K0DIP5</accession>
<name>A0A0K0DIP5_ANGCA</name>
<keyword evidence="1" id="KW-0812">Transmembrane</keyword>
<sequence length="101" mass="11604">LRTRAAERAAEELTMILNAQNLLPEARIQVRDRGRKFYCKMQPHGSRDMSKMRNVSWVSNPQLASPGLTRYPLNQSSPLLSFSLYFIFTLPVLSAVTHQRE</sequence>
<evidence type="ECO:0000256" key="1">
    <source>
        <dbReference type="SAM" id="Phobius"/>
    </source>
</evidence>
<evidence type="ECO:0000313" key="3">
    <source>
        <dbReference type="WBParaSite" id="ACAC_0001118901-mRNA-1"/>
    </source>
</evidence>
<evidence type="ECO:0000313" key="2">
    <source>
        <dbReference type="Proteomes" id="UP000035642"/>
    </source>
</evidence>
<dbReference type="AlphaFoldDB" id="A0A0K0DIP5"/>
<dbReference type="Proteomes" id="UP000035642">
    <property type="component" value="Unassembled WGS sequence"/>
</dbReference>
<protein>
    <submittedName>
        <fullName evidence="3">Ig-like domain-containing protein</fullName>
    </submittedName>
</protein>
<proteinExistence type="predicted"/>
<reference evidence="2" key="1">
    <citation type="submission" date="2012-09" db="EMBL/GenBank/DDBJ databases">
        <authorList>
            <person name="Martin A.A."/>
        </authorList>
    </citation>
    <scope>NUCLEOTIDE SEQUENCE</scope>
</reference>
<keyword evidence="1" id="KW-0472">Membrane</keyword>
<dbReference type="WBParaSite" id="ACAC_0001118901-mRNA-1">
    <property type="protein sequence ID" value="ACAC_0001118901-mRNA-1"/>
    <property type="gene ID" value="ACAC_0001118901"/>
</dbReference>
<reference evidence="3" key="2">
    <citation type="submission" date="2017-02" db="UniProtKB">
        <authorList>
            <consortium name="WormBaseParasite"/>
        </authorList>
    </citation>
    <scope>IDENTIFICATION</scope>
</reference>
<keyword evidence="2" id="KW-1185">Reference proteome</keyword>
<feature type="transmembrane region" description="Helical" evidence="1">
    <location>
        <begin position="79"/>
        <end position="97"/>
    </location>
</feature>